<evidence type="ECO:0000313" key="2">
    <source>
        <dbReference type="Proteomes" id="UP000193642"/>
    </source>
</evidence>
<dbReference type="EMBL" id="MCGO01000024">
    <property type="protein sequence ID" value="ORY43613.1"/>
    <property type="molecule type" value="Genomic_DNA"/>
</dbReference>
<dbReference type="AlphaFoldDB" id="A0A1Y2C999"/>
<keyword evidence="2" id="KW-1185">Reference proteome</keyword>
<protein>
    <submittedName>
        <fullName evidence="1">Uncharacterized protein</fullName>
    </submittedName>
</protein>
<sequence length="100" mass="11028">MVQTSGQLATLVAQTKSTKLQPHSFFVAWRGVMTLAFSGFPNELMTLGALNEGKVLTQKEFEELSTLCTQMSQNLALLSDDFPVTNVRLWYLDVAHSSGC</sequence>
<accession>A0A1Y2C999</accession>
<organism evidence="1 2">
    <name type="scientific">Rhizoclosmatium globosum</name>
    <dbReference type="NCBI Taxonomy" id="329046"/>
    <lineage>
        <taxon>Eukaryota</taxon>
        <taxon>Fungi</taxon>
        <taxon>Fungi incertae sedis</taxon>
        <taxon>Chytridiomycota</taxon>
        <taxon>Chytridiomycota incertae sedis</taxon>
        <taxon>Chytridiomycetes</taxon>
        <taxon>Chytridiales</taxon>
        <taxon>Chytriomycetaceae</taxon>
        <taxon>Rhizoclosmatium</taxon>
    </lineage>
</organism>
<dbReference type="OrthoDB" id="2139710at2759"/>
<proteinExistence type="predicted"/>
<comment type="caution">
    <text evidence="1">The sequence shown here is derived from an EMBL/GenBank/DDBJ whole genome shotgun (WGS) entry which is preliminary data.</text>
</comment>
<gene>
    <name evidence="1" type="ORF">BCR33DRAFT_850849</name>
</gene>
<evidence type="ECO:0000313" key="1">
    <source>
        <dbReference type="EMBL" id="ORY43613.1"/>
    </source>
</evidence>
<dbReference type="Proteomes" id="UP000193642">
    <property type="component" value="Unassembled WGS sequence"/>
</dbReference>
<name>A0A1Y2C999_9FUNG</name>
<reference evidence="1 2" key="1">
    <citation type="submission" date="2016-07" db="EMBL/GenBank/DDBJ databases">
        <title>Pervasive Adenine N6-methylation of Active Genes in Fungi.</title>
        <authorList>
            <consortium name="DOE Joint Genome Institute"/>
            <person name="Mondo S.J."/>
            <person name="Dannebaum R.O."/>
            <person name="Kuo R.C."/>
            <person name="Labutti K."/>
            <person name="Haridas S."/>
            <person name="Kuo A."/>
            <person name="Salamov A."/>
            <person name="Ahrendt S.R."/>
            <person name="Lipzen A."/>
            <person name="Sullivan W."/>
            <person name="Andreopoulos W.B."/>
            <person name="Clum A."/>
            <person name="Lindquist E."/>
            <person name="Daum C."/>
            <person name="Ramamoorthy G.K."/>
            <person name="Gryganskyi A."/>
            <person name="Culley D."/>
            <person name="Magnuson J.K."/>
            <person name="James T.Y."/>
            <person name="O'Malley M.A."/>
            <person name="Stajich J.E."/>
            <person name="Spatafora J.W."/>
            <person name="Visel A."/>
            <person name="Grigoriev I.V."/>
        </authorList>
    </citation>
    <scope>NUCLEOTIDE SEQUENCE [LARGE SCALE GENOMIC DNA]</scope>
    <source>
        <strain evidence="1 2">JEL800</strain>
    </source>
</reference>